<evidence type="ECO:0000313" key="2">
    <source>
        <dbReference type="Proteomes" id="UP001336835"/>
    </source>
</evidence>
<proteinExistence type="predicted"/>
<gene>
    <name evidence="1" type="ORF">VRU48_07180</name>
</gene>
<name>A0ABU7I5Z1_9SPHI</name>
<sequence length="73" mass="8258">MLKKGEHIEGIPAELQALLNQDSEANTFFESLAKSYKQGYCDWVGSAKQEETRKTRAAKALIMLQNKQKTLKT</sequence>
<keyword evidence="2" id="KW-1185">Reference proteome</keyword>
<accession>A0ABU7I5Z1</accession>
<dbReference type="Proteomes" id="UP001336835">
    <property type="component" value="Unassembled WGS sequence"/>
</dbReference>
<dbReference type="Pfam" id="PF13376">
    <property type="entry name" value="OmdA"/>
    <property type="match status" value="1"/>
</dbReference>
<comment type="caution">
    <text evidence="1">The sequence shown here is derived from an EMBL/GenBank/DDBJ whole genome shotgun (WGS) entry which is preliminary data.</text>
</comment>
<evidence type="ECO:0000313" key="1">
    <source>
        <dbReference type="EMBL" id="MEE1944881.1"/>
    </source>
</evidence>
<reference evidence="1 2" key="1">
    <citation type="submission" date="2024-01" db="EMBL/GenBank/DDBJ databases">
        <title>Pedobacter sp. nov., isolated from fresh soil.</title>
        <authorList>
            <person name="Le N.T.T."/>
        </authorList>
    </citation>
    <scope>NUCLEOTIDE SEQUENCE [LARGE SCALE GENOMIC DNA]</scope>
    <source>
        <strain evidence="1 2">KR3-3</strain>
    </source>
</reference>
<dbReference type="EMBL" id="JAZDQT010000001">
    <property type="protein sequence ID" value="MEE1944881.1"/>
    <property type="molecule type" value="Genomic_DNA"/>
</dbReference>
<protein>
    <submittedName>
        <fullName evidence="1">YdeI/OmpD-associated family protein</fullName>
    </submittedName>
</protein>
<dbReference type="RefSeq" id="WP_330107240.1">
    <property type="nucleotide sequence ID" value="NZ_JAZDQT010000001.1"/>
</dbReference>
<organism evidence="1 2">
    <name type="scientific">Pedobacter albus</name>
    <dbReference type="NCBI Taxonomy" id="3113905"/>
    <lineage>
        <taxon>Bacteria</taxon>
        <taxon>Pseudomonadati</taxon>
        <taxon>Bacteroidota</taxon>
        <taxon>Sphingobacteriia</taxon>
        <taxon>Sphingobacteriales</taxon>
        <taxon>Sphingobacteriaceae</taxon>
        <taxon>Pedobacter</taxon>
    </lineage>
</organism>